<evidence type="ECO:0000256" key="1">
    <source>
        <dbReference type="SAM" id="MobiDB-lite"/>
    </source>
</evidence>
<sequence length="392" mass="42918">CPGRTACAAAWSLPVPRLALPLRPAAVPLQAPLRRRPLLPPSLLRSPVCGIYGSTPLPVPGVRRPGSRVARGSQPPTGQVPGAGGQRPGRRAAATRSHAARRPDTLRPSSLAAAEAGRQAAALQEHTSSSSSDGIFGMIRRSHPTQRSDHHYYCKRAKDRARYANMTQKQRQAIRDRQNARNMNPDQKQKKRDCDKILPGLGTTDGEERRCRLVMALLAPPKAGEEFQRVPVDDACSLQKFILCLQLLHILLLLHQHGEEEEGCHVDEKGCTVVVEGQRYHGEDTFLVEAHVDELRCCLVGCESDAEFLKITKRIRGGVGGSALSGGLPLSSSIAGYSSYNVGPQEAKEMWWLAAIIQDKNALLLELLIAALQVGFPWSKELIQERRLEPHA</sequence>
<evidence type="ECO:0000313" key="3">
    <source>
        <dbReference type="Proteomes" id="UP001341281"/>
    </source>
</evidence>
<evidence type="ECO:0000313" key="2">
    <source>
        <dbReference type="EMBL" id="WVZ94563.1"/>
    </source>
</evidence>
<gene>
    <name evidence="2" type="ORF">U9M48_040442</name>
</gene>
<feature type="compositionally biased region" description="Low complexity" evidence="1">
    <location>
        <begin position="111"/>
        <end position="125"/>
    </location>
</feature>
<accession>A0AAQ3UL13</accession>
<protein>
    <submittedName>
        <fullName evidence="2">Uncharacterized protein</fullName>
    </submittedName>
</protein>
<keyword evidence="3" id="KW-1185">Reference proteome</keyword>
<organism evidence="2 3">
    <name type="scientific">Paspalum notatum var. saurae</name>
    <dbReference type="NCBI Taxonomy" id="547442"/>
    <lineage>
        <taxon>Eukaryota</taxon>
        <taxon>Viridiplantae</taxon>
        <taxon>Streptophyta</taxon>
        <taxon>Embryophyta</taxon>
        <taxon>Tracheophyta</taxon>
        <taxon>Spermatophyta</taxon>
        <taxon>Magnoliopsida</taxon>
        <taxon>Liliopsida</taxon>
        <taxon>Poales</taxon>
        <taxon>Poaceae</taxon>
        <taxon>PACMAD clade</taxon>
        <taxon>Panicoideae</taxon>
        <taxon>Andropogonodae</taxon>
        <taxon>Paspaleae</taxon>
        <taxon>Paspalinae</taxon>
        <taxon>Paspalum</taxon>
    </lineage>
</organism>
<feature type="region of interest" description="Disordered" evidence="1">
    <location>
        <begin position="55"/>
        <end position="150"/>
    </location>
</feature>
<reference evidence="2 3" key="1">
    <citation type="submission" date="2024-02" db="EMBL/GenBank/DDBJ databases">
        <title>High-quality chromosome-scale genome assembly of Pensacola bahiagrass (Paspalum notatum Flugge var. saurae).</title>
        <authorList>
            <person name="Vega J.M."/>
            <person name="Podio M."/>
            <person name="Orjuela J."/>
            <person name="Siena L.A."/>
            <person name="Pessino S.C."/>
            <person name="Combes M.C."/>
            <person name="Mariac C."/>
            <person name="Albertini E."/>
            <person name="Pupilli F."/>
            <person name="Ortiz J.P.A."/>
            <person name="Leblanc O."/>
        </authorList>
    </citation>
    <scope>NUCLEOTIDE SEQUENCE [LARGE SCALE GENOMIC DNA]</scope>
    <source>
        <strain evidence="2">R1</strain>
        <tissue evidence="2">Leaf</tissue>
    </source>
</reference>
<proteinExistence type="predicted"/>
<feature type="region of interest" description="Disordered" evidence="1">
    <location>
        <begin position="169"/>
        <end position="199"/>
    </location>
</feature>
<name>A0AAQ3UL13_PASNO</name>
<dbReference type="AlphaFoldDB" id="A0AAQ3UL13"/>
<feature type="non-terminal residue" evidence="2">
    <location>
        <position position="1"/>
    </location>
</feature>
<dbReference type="Proteomes" id="UP001341281">
    <property type="component" value="Chromosome 09"/>
</dbReference>
<dbReference type="EMBL" id="CP144753">
    <property type="protein sequence ID" value="WVZ94563.1"/>
    <property type="molecule type" value="Genomic_DNA"/>
</dbReference>